<organism evidence="1">
    <name type="scientific">viral metagenome</name>
    <dbReference type="NCBI Taxonomy" id="1070528"/>
    <lineage>
        <taxon>unclassified sequences</taxon>
        <taxon>metagenomes</taxon>
        <taxon>organismal metagenomes</taxon>
    </lineage>
</organism>
<protein>
    <submittedName>
        <fullName evidence="1">Uncharacterized protein</fullName>
    </submittedName>
</protein>
<name>A0A6C0BVI9_9ZZZZ</name>
<dbReference type="AlphaFoldDB" id="A0A6C0BVI9"/>
<evidence type="ECO:0000313" key="1">
    <source>
        <dbReference type="EMBL" id="QHS95273.1"/>
    </source>
</evidence>
<accession>A0A6C0BVI9</accession>
<reference evidence="1" key="1">
    <citation type="journal article" date="2020" name="Nature">
        <title>Giant virus diversity and host interactions through global metagenomics.</title>
        <authorList>
            <person name="Schulz F."/>
            <person name="Roux S."/>
            <person name="Paez-Espino D."/>
            <person name="Jungbluth S."/>
            <person name="Walsh D.A."/>
            <person name="Denef V.J."/>
            <person name="McMahon K.D."/>
            <person name="Konstantinidis K.T."/>
            <person name="Eloe-Fadrosh E.A."/>
            <person name="Kyrpides N.C."/>
            <person name="Woyke T."/>
        </authorList>
    </citation>
    <scope>NUCLEOTIDE SEQUENCE</scope>
    <source>
        <strain evidence="1">GVMAG-M-3300018428-35</strain>
    </source>
</reference>
<sequence length="233" mass="27920">MDTIVNLLKDKNSDCNFTTNIKKGQYCESNYLETSENKIYYNFLFCILDNFDILLSNSTDKKVDLGKRVIDICTQIEVNKDQKYSNFNYNKKFSIRKIQQSLQGSLRNEKFISSIYYLNDLYKTHFVIVDLNKKEYYETSFKNYPKKYLYCNDKKYYLSDNLDEGYIQKEETIIFDNDISKNVYISYLKALGNYKIDELKKICDELNLSYYKNNKIMKKKDIYDMINLNKLCL</sequence>
<proteinExistence type="predicted"/>
<dbReference type="EMBL" id="MN739246">
    <property type="protein sequence ID" value="QHS95273.1"/>
    <property type="molecule type" value="Genomic_DNA"/>
</dbReference>